<reference evidence="1" key="1">
    <citation type="submission" date="2014-09" db="EMBL/GenBank/DDBJ databases">
        <authorList>
            <person name="Magalhaes I.L.F."/>
            <person name="Oliveira U."/>
            <person name="Santos F.R."/>
            <person name="Vidigal T.H.D.A."/>
            <person name="Brescovit A.D."/>
            <person name="Santos A.J."/>
        </authorList>
    </citation>
    <scope>NUCLEOTIDE SEQUENCE</scope>
    <source>
        <tissue evidence="1">Shoot tissue taken approximately 20 cm above the soil surface</tissue>
    </source>
</reference>
<dbReference type="PANTHER" id="PTHR47546">
    <property type="entry name" value="S15/NS1, RNA-BINDING PROTEIN"/>
    <property type="match status" value="1"/>
</dbReference>
<sequence>MGTDVLREALQVLQTKDQKKTDSVQSMSIFMGLSGQGQAMPAYLLGKPQELIERYFHPDHMSSAEKMKLELQRVRDEFKMSENDWFCTSSSGTTYYENQTFVNYPTQEGQTF</sequence>
<accession>A0A0A9FA83</accession>
<name>A0A0A9FA83_ARUDO</name>
<protein>
    <submittedName>
        <fullName evidence="1">Uncharacterized protein</fullName>
    </submittedName>
</protein>
<dbReference type="EMBL" id="GBRH01188644">
    <property type="protein sequence ID" value="JAE09252.1"/>
    <property type="molecule type" value="Transcribed_RNA"/>
</dbReference>
<proteinExistence type="predicted"/>
<evidence type="ECO:0000313" key="1">
    <source>
        <dbReference type="EMBL" id="JAE09252.1"/>
    </source>
</evidence>
<organism evidence="1">
    <name type="scientific">Arundo donax</name>
    <name type="common">Giant reed</name>
    <name type="synonym">Donax arundinaceus</name>
    <dbReference type="NCBI Taxonomy" id="35708"/>
    <lineage>
        <taxon>Eukaryota</taxon>
        <taxon>Viridiplantae</taxon>
        <taxon>Streptophyta</taxon>
        <taxon>Embryophyta</taxon>
        <taxon>Tracheophyta</taxon>
        <taxon>Spermatophyta</taxon>
        <taxon>Magnoliopsida</taxon>
        <taxon>Liliopsida</taxon>
        <taxon>Poales</taxon>
        <taxon>Poaceae</taxon>
        <taxon>PACMAD clade</taxon>
        <taxon>Arundinoideae</taxon>
        <taxon>Arundineae</taxon>
        <taxon>Arundo</taxon>
    </lineage>
</organism>
<reference evidence="1" key="2">
    <citation type="journal article" date="2015" name="Data Brief">
        <title>Shoot transcriptome of the giant reed, Arundo donax.</title>
        <authorList>
            <person name="Barrero R.A."/>
            <person name="Guerrero F.D."/>
            <person name="Moolhuijzen P."/>
            <person name="Goolsby J.A."/>
            <person name="Tidwell J."/>
            <person name="Bellgard S.E."/>
            <person name="Bellgard M.I."/>
        </authorList>
    </citation>
    <scope>NUCLEOTIDE SEQUENCE</scope>
    <source>
        <tissue evidence="1">Shoot tissue taken approximately 20 cm above the soil surface</tissue>
    </source>
</reference>
<dbReference type="PANTHER" id="PTHR47546:SF3">
    <property type="entry name" value="30S RIBOSOMAL PROTEIN S15, CHLOROPLASTIC"/>
    <property type="match status" value="1"/>
</dbReference>
<dbReference type="AlphaFoldDB" id="A0A0A9FA83"/>